<reference evidence="3" key="1">
    <citation type="journal article" date="2019" name="Int. J. Syst. Evol. Microbiol.">
        <title>The Global Catalogue of Microorganisms (GCM) 10K type strain sequencing project: providing services to taxonomists for standard genome sequencing and annotation.</title>
        <authorList>
            <consortium name="The Broad Institute Genomics Platform"/>
            <consortium name="The Broad Institute Genome Sequencing Center for Infectious Disease"/>
            <person name="Wu L."/>
            <person name="Ma J."/>
        </authorList>
    </citation>
    <scope>NUCLEOTIDE SEQUENCE [LARGE SCALE GENOMIC DNA]</scope>
    <source>
        <strain evidence="3">JCM 4733</strain>
    </source>
</reference>
<proteinExistence type="predicted"/>
<accession>A0ABQ3D3D6</accession>
<evidence type="ECO:0000256" key="1">
    <source>
        <dbReference type="SAM" id="MobiDB-lite"/>
    </source>
</evidence>
<feature type="region of interest" description="Disordered" evidence="1">
    <location>
        <begin position="43"/>
        <end position="68"/>
    </location>
</feature>
<dbReference type="Proteomes" id="UP000653644">
    <property type="component" value="Unassembled WGS sequence"/>
</dbReference>
<dbReference type="EMBL" id="BMVN01000037">
    <property type="protein sequence ID" value="GHA56511.1"/>
    <property type="molecule type" value="Genomic_DNA"/>
</dbReference>
<sequence>MSPYFTKHPSAPLTVAQTWPAAGLAAGAVARRGTVIAEVFETPAGEGPAEAPEARAGTEEMAQTTRPSAVRERFMTQLLDV</sequence>
<comment type="caution">
    <text evidence="2">The sequence shown here is derived from an EMBL/GenBank/DDBJ whole genome shotgun (WGS) entry which is preliminary data.</text>
</comment>
<gene>
    <name evidence="2" type="ORF">GCM10010345_71250</name>
</gene>
<protein>
    <submittedName>
        <fullName evidence="2">Uncharacterized protein</fullName>
    </submittedName>
</protein>
<evidence type="ECO:0000313" key="3">
    <source>
        <dbReference type="Proteomes" id="UP000653644"/>
    </source>
</evidence>
<name>A0ABQ3D3D6_9ACTN</name>
<keyword evidence="3" id="KW-1185">Reference proteome</keyword>
<evidence type="ECO:0000313" key="2">
    <source>
        <dbReference type="EMBL" id="GHA56511.1"/>
    </source>
</evidence>
<organism evidence="2 3">
    <name type="scientific">Streptomyces canarius</name>
    <dbReference type="NCBI Taxonomy" id="285453"/>
    <lineage>
        <taxon>Bacteria</taxon>
        <taxon>Bacillati</taxon>
        <taxon>Actinomycetota</taxon>
        <taxon>Actinomycetes</taxon>
        <taxon>Kitasatosporales</taxon>
        <taxon>Streptomycetaceae</taxon>
        <taxon>Streptomyces</taxon>
    </lineage>
</organism>